<dbReference type="EMBL" id="JAJPDE010000041">
    <property type="protein sequence ID" value="MCD7130241.1"/>
    <property type="molecule type" value="Genomic_DNA"/>
</dbReference>
<protein>
    <submittedName>
        <fullName evidence="1">Uncharacterized protein</fullName>
    </submittedName>
</protein>
<dbReference type="Proteomes" id="UP001199710">
    <property type="component" value="Unassembled WGS sequence"/>
</dbReference>
<proteinExistence type="predicted"/>
<dbReference type="RefSeq" id="WP_182600070.1">
    <property type="nucleotide sequence ID" value="NZ_JACIVF010000018.1"/>
</dbReference>
<keyword evidence="2" id="KW-1185">Reference proteome</keyword>
<reference evidence="1 2" key="1">
    <citation type="submission" date="2021-12" db="EMBL/GenBank/DDBJ databases">
        <title>A phylogenomic analysis of Limosilactobacillus reuteri reveals ancient and stable evolutionary relationships with rodents and birds and zoonotic transmission to humans.</title>
        <authorList>
            <person name="Li F."/>
            <person name="Li X."/>
            <person name="Cheng C."/>
            <person name="Tollenaar S."/>
            <person name="Zhang J.S."/>
            <person name="Simpson D."/>
            <person name="Tasseva G."/>
            <person name="Perez-Munoz M.E."/>
            <person name="Frese S."/>
            <person name="Gaenzle M.G."/>
            <person name="Walter J."/>
            <person name="Zheng J."/>
        </authorList>
    </citation>
    <scope>NUCLEOTIDE SEQUENCE [LARGE SCALE GENOMIC DNA]</scope>
    <source>
        <strain evidence="1 2">BG-MG3-B</strain>
    </source>
</reference>
<name>A0ABS8R642_9LACO</name>
<evidence type="ECO:0000313" key="2">
    <source>
        <dbReference type="Proteomes" id="UP001199710"/>
    </source>
</evidence>
<organism evidence="1 2">
    <name type="scientific">Limosilactobacillus agrestis</name>
    <dbReference type="NCBI Taxonomy" id="2759748"/>
    <lineage>
        <taxon>Bacteria</taxon>
        <taxon>Bacillati</taxon>
        <taxon>Bacillota</taxon>
        <taxon>Bacilli</taxon>
        <taxon>Lactobacillales</taxon>
        <taxon>Lactobacillaceae</taxon>
        <taxon>Limosilactobacillus</taxon>
    </lineage>
</organism>
<accession>A0ABS8R642</accession>
<sequence>MIKQMKTSSMKLNGSEKNILQKLATQLDENEYKVVRKSLLLNHLNTELFDDYETFLDLLQQTVNVMEHDESAKQEQKIYSKLLAVDDQVNNIMTKNIIYPEKVKKVYNKWEQIIHEFLIPSVMEELENNF</sequence>
<evidence type="ECO:0000313" key="1">
    <source>
        <dbReference type="EMBL" id="MCD7130241.1"/>
    </source>
</evidence>
<gene>
    <name evidence="1" type="ORF">LTY36_03355</name>
</gene>
<comment type="caution">
    <text evidence="1">The sequence shown here is derived from an EMBL/GenBank/DDBJ whole genome shotgun (WGS) entry which is preliminary data.</text>
</comment>